<comment type="caution">
    <text evidence="2">The sequence shown here is derived from an EMBL/GenBank/DDBJ whole genome shotgun (WGS) entry which is preliminary data.</text>
</comment>
<evidence type="ECO:0000259" key="1">
    <source>
        <dbReference type="PROSITE" id="PS50943"/>
    </source>
</evidence>
<organism evidence="2 3">
    <name type="scientific">Streptomyces millisiae</name>
    <dbReference type="NCBI Taxonomy" id="3075542"/>
    <lineage>
        <taxon>Bacteria</taxon>
        <taxon>Bacillati</taxon>
        <taxon>Actinomycetota</taxon>
        <taxon>Actinomycetes</taxon>
        <taxon>Kitasatosporales</taxon>
        <taxon>Streptomycetaceae</taxon>
        <taxon>Streptomyces</taxon>
    </lineage>
</organism>
<dbReference type="InterPro" id="IPR010982">
    <property type="entry name" value="Lambda_DNA-bd_dom_sf"/>
</dbReference>
<dbReference type="RefSeq" id="WP_311596080.1">
    <property type="nucleotide sequence ID" value="NZ_JAVREM010000003.1"/>
</dbReference>
<sequence>MDHQAELRGFLTTRRARISPEEAGMTPFPGIRRVPGMRREEVAYLAGISVDYYTRLERGRVAGISDEVLDAVSRALRLDNVEHDHLFALVRALRPADARTARPTRRAVTEPDVLLQRVLDAIDAPAAVQNARLDIVAANRLGWALYPHAEQWLARGEGKPFNHLRFQLLDPRAQDFYQDWELAVRNSVAVLREAAGRDRADEELFALIGELSAKSKLFRTLWASHDVLRYRRGPKRYRHPLVGELVFESQTFAVGGAEELSLVVYTVEPGSPTADALEILGTWLAEHGSAETPSAAPRGD</sequence>
<name>A0ABU2LKU2_9ACTN</name>
<dbReference type="SUPFAM" id="SSF47413">
    <property type="entry name" value="lambda repressor-like DNA-binding domains"/>
    <property type="match status" value="1"/>
</dbReference>
<proteinExistence type="predicted"/>
<dbReference type="Gene3D" id="1.10.260.40">
    <property type="entry name" value="lambda repressor-like DNA-binding domains"/>
    <property type="match status" value="1"/>
</dbReference>
<evidence type="ECO:0000313" key="2">
    <source>
        <dbReference type="EMBL" id="MDT0317862.1"/>
    </source>
</evidence>
<feature type="domain" description="HTH cro/C1-type" evidence="1">
    <location>
        <begin position="36"/>
        <end position="86"/>
    </location>
</feature>
<dbReference type="InterPro" id="IPR001387">
    <property type="entry name" value="Cro/C1-type_HTH"/>
</dbReference>
<dbReference type="EMBL" id="JAVREM010000003">
    <property type="protein sequence ID" value="MDT0317862.1"/>
    <property type="molecule type" value="Genomic_DNA"/>
</dbReference>
<dbReference type="Pfam" id="PF17765">
    <property type="entry name" value="MLTR_LBD"/>
    <property type="match status" value="1"/>
</dbReference>
<dbReference type="PANTHER" id="PTHR35010">
    <property type="entry name" value="BLL4672 PROTEIN-RELATED"/>
    <property type="match status" value="1"/>
</dbReference>
<dbReference type="Gene3D" id="3.30.450.180">
    <property type="match status" value="1"/>
</dbReference>
<dbReference type="InterPro" id="IPR041413">
    <property type="entry name" value="MLTR_LBD"/>
</dbReference>
<gene>
    <name evidence="2" type="ORF">RNC47_05825</name>
</gene>
<dbReference type="Pfam" id="PF13560">
    <property type="entry name" value="HTH_31"/>
    <property type="match status" value="1"/>
</dbReference>
<dbReference type="PANTHER" id="PTHR35010:SF2">
    <property type="entry name" value="BLL4672 PROTEIN"/>
    <property type="match status" value="1"/>
</dbReference>
<dbReference type="SMART" id="SM00530">
    <property type="entry name" value="HTH_XRE"/>
    <property type="match status" value="1"/>
</dbReference>
<evidence type="ECO:0000313" key="3">
    <source>
        <dbReference type="Proteomes" id="UP001183420"/>
    </source>
</evidence>
<accession>A0ABU2LKU2</accession>
<protein>
    <submittedName>
        <fullName evidence="2">Helix-turn-helix domain-containing protein</fullName>
    </submittedName>
</protein>
<reference evidence="3" key="1">
    <citation type="submission" date="2023-07" db="EMBL/GenBank/DDBJ databases">
        <title>30 novel species of actinomycetes from the DSMZ collection.</title>
        <authorList>
            <person name="Nouioui I."/>
        </authorList>
    </citation>
    <scope>NUCLEOTIDE SEQUENCE [LARGE SCALE GENOMIC DNA]</scope>
    <source>
        <strain evidence="3">DSM 44918</strain>
    </source>
</reference>
<dbReference type="Proteomes" id="UP001183420">
    <property type="component" value="Unassembled WGS sequence"/>
</dbReference>
<dbReference type="CDD" id="cd00093">
    <property type="entry name" value="HTH_XRE"/>
    <property type="match status" value="1"/>
</dbReference>
<keyword evidence="3" id="KW-1185">Reference proteome</keyword>
<dbReference type="PROSITE" id="PS50943">
    <property type="entry name" value="HTH_CROC1"/>
    <property type="match status" value="1"/>
</dbReference>